<protein>
    <submittedName>
        <fullName evidence="1">Uncharacterized protein</fullName>
    </submittedName>
</protein>
<comment type="caution">
    <text evidence="1">The sequence shown here is derived from an EMBL/GenBank/DDBJ whole genome shotgun (WGS) entry which is preliminary data.</text>
</comment>
<gene>
    <name evidence="1" type="ORF">PR048_030064</name>
</gene>
<keyword evidence="2" id="KW-1185">Reference proteome</keyword>
<proteinExistence type="predicted"/>
<sequence length="185" mass="20976">MVRVFGSHLCEPGFPVKPPPDFSHMGIVPDDAAGRRVFSGIFRFPRTCIQALLHAHLASLSAALKTSLRALRFYFREDRYFVKHNNFRIIISILHTGPRWLAVSPLASHQGDPGSFPGRVTPDFRMWESGRTMPLVGGFSRGSPVYPTRPFRRCSILTSNTFIGSQDLDAKTRPNIFTRYYSYNK</sequence>
<dbReference type="EMBL" id="JARBHB010000014">
    <property type="protein sequence ID" value="KAJ8868536.1"/>
    <property type="molecule type" value="Genomic_DNA"/>
</dbReference>
<name>A0ABQ9G7X3_9NEOP</name>
<reference evidence="1 2" key="1">
    <citation type="submission" date="2023-02" db="EMBL/GenBank/DDBJ databases">
        <title>LHISI_Scaffold_Assembly.</title>
        <authorList>
            <person name="Stuart O.P."/>
            <person name="Cleave R."/>
            <person name="Magrath M.J.L."/>
            <person name="Mikheyev A.S."/>
        </authorList>
    </citation>
    <scope>NUCLEOTIDE SEQUENCE [LARGE SCALE GENOMIC DNA]</scope>
    <source>
        <strain evidence="1">Daus_M_001</strain>
        <tissue evidence="1">Leg muscle</tissue>
    </source>
</reference>
<dbReference type="Proteomes" id="UP001159363">
    <property type="component" value="Chromosome 13"/>
</dbReference>
<accession>A0ABQ9G7X3</accession>
<evidence type="ECO:0000313" key="2">
    <source>
        <dbReference type="Proteomes" id="UP001159363"/>
    </source>
</evidence>
<evidence type="ECO:0000313" key="1">
    <source>
        <dbReference type="EMBL" id="KAJ8868536.1"/>
    </source>
</evidence>
<organism evidence="1 2">
    <name type="scientific">Dryococelus australis</name>
    <dbReference type="NCBI Taxonomy" id="614101"/>
    <lineage>
        <taxon>Eukaryota</taxon>
        <taxon>Metazoa</taxon>
        <taxon>Ecdysozoa</taxon>
        <taxon>Arthropoda</taxon>
        <taxon>Hexapoda</taxon>
        <taxon>Insecta</taxon>
        <taxon>Pterygota</taxon>
        <taxon>Neoptera</taxon>
        <taxon>Polyneoptera</taxon>
        <taxon>Phasmatodea</taxon>
        <taxon>Verophasmatodea</taxon>
        <taxon>Anareolatae</taxon>
        <taxon>Phasmatidae</taxon>
        <taxon>Eurycanthinae</taxon>
        <taxon>Dryococelus</taxon>
    </lineage>
</organism>